<evidence type="ECO:0000256" key="2">
    <source>
        <dbReference type="ARBA" id="ARBA00005569"/>
    </source>
</evidence>
<dbReference type="GO" id="GO:0000972">
    <property type="term" value="P:transcription-dependent tethering of RNA polymerase II gene DNA at nuclear periphery"/>
    <property type="evidence" value="ECO:0007669"/>
    <property type="project" value="TreeGrafter"/>
</dbReference>
<dbReference type="eggNOG" id="KOG4121">
    <property type="taxonomic scope" value="Eukaryota"/>
</dbReference>
<evidence type="ECO:0000256" key="3">
    <source>
        <dbReference type="ARBA" id="ARBA00022448"/>
    </source>
</evidence>
<dbReference type="GO" id="GO:0017056">
    <property type="term" value="F:structural constituent of nuclear pore"/>
    <property type="evidence" value="ECO:0007669"/>
    <property type="project" value="InterPro"/>
</dbReference>
<dbReference type="GO" id="GO:0006606">
    <property type="term" value="P:protein import into nucleus"/>
    <property type="evidence" value="ECO:0007669"/>
    <property type="project" value="TreeGrafter"/>
</dbReference>
<gene>
    <name evidence="6" type="ORF">JL09_g4601</name>
</gene>
<evidence type="ECO:0000256" key="5">
    <source>
        <dbReference type="SAM" id="MobiDB-lite"/>
    </source>
</evidence>
<dbReference type="PANTHER" id="PTHR13405">
    <property type="entry name" value="NUCLEAR PORE COMPLEX PROTEIN NUP133"/>
    <property type="match status" value="1"/>
</dbReference>
<comment type="subcellular location">
    <subcellularLocation>
        <location evidence="1">Nucleus</location>
    </subcellularLocation>
</comment>
<dbReference type="InterPro" id="IPR015943">
    <property type="entry name" value="WD40/YVTN_repeat-like_dom_sf"/>
</dbReference>
<dbReference type="VEuPathDB" id="FungiDB:C5L36_0E05210"/>
<dbReference type="Gene3D" id="2.130.10.10">
    <property type="entry name" value="YVTN repeat-like/Quinoprotein amine dehydrogenase"/>
    <property type="match status" value="1"/>
</dbReference>
<evidence type="ECO:0000313" key="6">
    <source>
        <dbReference type="EMBL" id="KGK36247.1"/>
    </source>
</evidence>
<evidence type="ECO:0000256" key="4">
    <source>
        <dbReference type="ARBA" id="ARBA00023242"/>
    </source>
</evidence>
<reference evidence="7" key="1">
    <citation type="journal article" date="2014" name="Microb. Cell Fact.">
        <title>Exploiting Issatchenkia orientalis SD108 for succinic acid production.</title>
        <authorList>
            <person name="Xiao H."/>
            <person name="Shao Z."/>
            <person name="Jiang Y."/>
            <person name="Dole S."/>
            <person name="Zhao H."/>
        </authorList>
    </citation>
    <scope>NUCLEOTIDE SEQUENCE [LARGE SCALE GENOMIC DNA]</scope>
    <source>
        <strain evidence="7">SD108</strain>
    </source>
</reference>
<comment type="similarity">
    <text evidence="2">Belongs to the nucleoporin Nup133 family.</text>
</comment>
<name>A0A099NWB8_PICKU</name>
<dbReference type="EMBL" id="JQFK01000096">
    <property type="protein sequence ID" value="KGK36247.1"/>
    <property type="molecule type" value="Genomic_DNA"/>
</dbReference>
<dbReference type="InterPro" id="IPR037624">
    <property type="entry name" value="Nup133-like"/>
</dbReference>
<organism evidence="6 7">
    <name type="scientific">Pichia kudriavzevii</name>
    <name type="common">Yeast</name>
    <name type="synonym">Issatchenkia orientalis</name>
    <dbReference type="NCBI Taxonomy" id="4909"/>
    <lineage>
        <taxon>Eukaryota</taxon>
        <taxon>Fungi</taxon>
        <taxon>Dikarya</taxon>
        <taxon>Ascomycota</taxon>
        <taxon>Saccharomycotina</taxon>
        <taxon>Pichiomycetes</taxon>
        <taxon>Pichiales</taxon>
        <taxon>Pichiaceae</taxon>
        <taxon>Pichia</taxon>
    </lineage>
</organism>
<dbReference type="AlphaFoldDB" id="A0A099NWB8"/>
<dbReference type="GO" id="GO:0031080">
    <property type="term" value="C:nuclear pore outer ring"/>
    <property type="evidence" value="ECO:0007669"/>
    <property type="project" value="TreeGrafter"/>
</dbReference>
<dbReference type="HOGENOM" id="CLU_286379_0_0_1"/>
<evidence type="ECO:0000313" key="7">
    <source>
        <dbReference type="Proteomes" id="UP000029867"/>
    </source>
</evidence>
<dbReference type="GO" id="GO:0016973">
    <property type="term" value="P:poly(A)+ mRNA export from nucleus"/>
    <property type="evidence" value="ECO:0007669"/>
    <property type="project" value="TreeGrafter"/>
</dbReference>
<keyword evidence="3" id="KW-0813">Transport</keyword>
<dbReference type="Gene3D" id="1.20.58.1380">
    <property type="match status" value="1"/>
</dbReference>
<dbReference type="Proteomes" id="UP000029867">
    <property type="component" value="Unassembled WGS sequence"/>
</dbReference>
<evidence type="ECO:0000256" key="1">
    <source>
        <dbReference type="ARBA" id="ARBA00004123"/>
    </source>
</evidence>
<feature type="region of interest" description="Disordered" evidence="5">
    <location>
        <begin position="13"/>
        <end position="32"/>
    </location>
</feature>
<accession>A0A099NWB8</accession>
<proteinExistence type="inferred from homology"/>
<sequence length="1079" mass="123135">MQELSFTANRFKAKQSPLTDEHPTPTDVPQKQGISCKDNILFDSEYYTLSNEYKSIPKLDEFETILDLKAVSPLVSVLTTNSRILVYNHESCSSVTHTFEIPYSPNSYNLMPLSAIISNPLNALKPDLVVIDPISGEFQFFESIKLVPSLSVLQNVVKDRITLYNAEFLTGVQLFQENSILVTTSQKRVIEVTFKDQLGNVSIKLNQVYNNRPLISSILSKTHSISEIENSSHIVSIKTYDASPIMKSIIVLESTGRVVFINHLKGSSSFNLVAQHDMELILSNVGLRFLDFEFLKNSKIGVFLTIDLKENNLISNVFYFENSHSVPNMISNKSVPCLSLDEEIIDPKVFSFNLEKTLLVKNDKKLIIFDPNFENLASPWVEVLALNRSLIIYSAEKLPGLNDKLFLATNEGLLTFSFKESGKSGDINGFLKEHINQYLQYNKSDGPLIFDLKETSLAIATTNIRDVLSEIYDELLENKSNASGFRSFADSNLERRVFLVKNLTAYTQRNYDIQNDEVLRTKILKSCELLALAKNFLHLNTNYSLINDSDMLDHLKIGVPLTDYLQNNTKNVLTLISKYVNYILNSGTENQVIQLSSLLKELFINSIIKLDDDVKQLLGGSSLSSVFVDHFELINNVNVITRKIYNLASETTDENVLAGYNQTLIGLSCFLYYSVNEIVEYLSTRGGSALVLFDELLTKEKDKWVHVFVVMKKQRDILPLVNKYKDFAGLSALLESMREDIQTLFESEEISEIEFANMATDVEIEFDRYFEYYGYEFAEALFSYYKQNHKVNIMLQNFDKHSVHLERFLESDLSNYSFGWIHDIMNHKVGNVSNKMIEVALEYSTSLREKKFQSSLGKLATVLQMNNSSEQNSNNLMDCYNANLSIADVQECIYYCMQELGMFSNSHALDALIDSPYIRSNNFNEFRERLKEIYFKLERKGSLDILEIVDFVSLGCFQPNILTNEVPKNGGCDSTGRIVLEIYCKTLHLLKTLTNCGNISLIVGSLSMSVLLKLFLKRIFMNRDYVPLEQIVLELEKESLNISFNDHSLMLSEDEIYTLQRRSNSQIKDYEKENRVSIS</sequence>
<comment type="caution">
    <text evidence="6">The sequence shown here is derived from an EMBL/GenBank/DDBJ whole genome shotgun (WGS) entry which is preliminary data.</text>
</comment>
<keyword evidence="4" id="KW-0539">Nucleus</keyword>
<protein>
    <submittedName>
        <fullName evidence="6">Uncharacterized protein</fullName>
    </submittedName>
</protein>
<dbReference type="PANTHER" id="PTHR13405:SF11">
    <property type="entry name" value="NUCLEAR PORE COMPLEX PROTEIN NUP133"/>
    <property type="match status" value="1"/>
</dbReference>